<name>A0A366EKA9_9HYPH</name>
<keyword evidence="3" id="KW-1185">Reference proteome</keyword>
<dbReference type="Proteomes" id="UP000253529">
    <property type="component" value="Unassembled WGS sequence"/>
</dbReference>
<dbReference type="EMBL" id="QNRK01000048">
    <property type="protein sequence ID" value="RBP02862.1"/>
    <property type="molecule type" value="Genomic_DNA"/>
</dbReference>
<evidence type="ECO:0000313" key="2">
    <source>
        <dbReference type="EMBL" id="RBP02862.1"/>
    </source>
</evidence>
<feature type="transmembrane region" description="Helical" evidence="1">
    <location>
        <begin position="220"/>
        <end position="241"/>
    </location>
</feature>
<feature type="transmembrane region" description="Helical" evidence="1">
    <location>
        <begin position="102"/>
        <end position="122"/>
    </location>
</feature>
<evidence type="ECO:0000256" key="1">
    <source>
        <dbReference type="SAM" id="Phobius"/>
    </source>
</evidence>
<dbReference type="AlphaFoldDB" id="A0A366EKA9"/>
<evidence type="ECO:0000313" key="3">
    <source>
        <dbReference type="Proteomes" id="UP000253529"/>
    </source>
</evidence>
<feature type="transmembrane region" description="Helical" evidence="1">
    <location>
        <begin position="321"/>
        <end position="342"/>
    </location>
</feature>
<feature type="transmembrane region" description="Helical" evidence="1">
    <location>
        <begin position="293"/>
        <end position="315"/>
    </location>
</feature>
<reference evidence="2 3" key="1">
    <citation type="submission" date="2018-06" db="EMBL/GenBank/DDBJ databases">
        <title>Genomic Encyclopedia of Type Strains, Phase IV (KMG-IV): sequencing the most valuable type-strain genomes for metagenomic binning, comparative biology and taxonomic classification.</title>
        <authorList>
            <person name="Goeker M."/>
        </authorList>
    </citation>
    <scope>NUCLEOTIDE SEQUENCE [LARGE SCALE GENOMIC DNA]</scope>
    <source>
        <strain evidence="2 3">DSM 24875</strain>
    </source>
</reference>
<accession>A0A366EKA9</accession>
<dbReference type="InterPro" id="IPR036197">
    <property type="entry name" value="NarG-like_sf"/>
</dbReference>
<dbReference type="OrthoDB" id="9765258at2"/>
<dbReference type="RefSeq" id="WP_113893086.1">
    <property type="nucleotide sequence ID" value="NZ_QNRK01000048.1"/>
</dbReference>
<protein>
    <submittedName>
        <fullName evidence="2">Citrate/tricarballylate utilization protein</fullName>
    </submittedName>
</protein>
<keyword evidence="1" id="KW-0472">Membrane</keyword>
<sequence length="379" mass="39522">MPPDSAASEAERVLRICSACMYCDGLCPVFPALAGRHAYPANDLNYLANLCHNCRGCWYACQYAPPHPFAVNLPTALAALRRESYAETVWPRLLGRAFRRPALGAVLIVAAALAAMIAIVAASGSPAALWRVRAGPGSFYAAVPWSVMAGLAGVSIAWAIVSMAASTWRFWRAIAPKVPGRALWLAAGPALRDIVTLRHLGGGGPGCNDEDIRFSKRRRLFHHLMAGGVALDVAATLAAAACQDVFSWPPPYPLASLPVGLGAVGGVGVVVGAAGLLALEARADRAPSERGESVLNVAFLVALEVVALSGFALFALRDTAVMGPLLVVHIGTVVGLFVGLPAMKSLHAPFRAAALLRAAAEQKASEGKEGARAARVLSE</sequence>
<dbReference type="SUPFAM" id="SSF103501">
    <property type="entry name" value="Respiratory nitrate reductase 1 gamma chain"/>
    <property type="match status" value="1"/>
</dbReference>
<keyword evidence="1" id="KW-0812">Transmembrane</keyword>
<feature type="transmembrane region" description="Helical" evidence="1">
    <location>
        <begin position="142"/>
        <end position="165"/>
    </location>
</feature>
<comment type="caution">
    <text evidence="2">The sequence shown here is derived from an EMBL/GenBank/DDBJ whole genome shotgun (WGS) entry which is preliminary data.</text>
</comment>
<dbReference type="InterPro" id="IPR012830">
    <property type="entry name" value="Citrate_utilization_prot_B"/>
</dbReference>
<keyword evidence="1" id="KW-1133">Transmembrane helix</keyword>
<organism evidence="2 3">
    <name type="scientific">Roseiarcus fermentans</name>
    <dbReference type="NCBI Taxonomy" id="1473586"/>
    <lineage>
        <taxon>Bacteria</taxon>
        <taxon>Pseudomonadati</taxon>
        <taxon>Pseudomonadota</taxon>
        <taxon>Alphaproteobacteria</taxon>
        <taxon>Hyphomicrobiales</taxon>
        <taxon>Roseiarcaceae</taxon>
        <taxon>Roseiarcus</taxon>
    </lineage>
</organism>
<gene>
    <name evidence="2" type="ORF">DFR50_1483</name>
</gene>
<feature type="transmembrane region" description="Helical" evidence="1">
    <location>
        <begin position="261"/>
        <end position="281"/>
    </location>
</feature>
<proteinExistence type="predicted"/>
<dbReference type="NCBIfam" id="TIGR02484">
    <property type="entry name" value="CitB"/>
    <property type="match status" value="1"/>
</dbReference>